<proteinExistence type="predicted"/>
<dbReference type="Proteomes" id="UP001194468">
    <property type="component" value="Unassembled WGS sequence"/>
</dbReference>
<feature type="non-terminal residue" evidence="1">
    <location>
        <position position="1"/>
    </location>
</feature>
<accession>A0AAD4BWP4</accession>
<evidence type="ECO:0000313" key="1">
    <source>
        <dbReference type="EMBL" id="KAF8442056.1"/>
    </source>
</evidence>
<name>A0AAD4BWP4_BOLED</name>
<protein>
    <submittedName>
        <fullName evidence="1">Uncharacterized protein</fullName>
    </submittedName>
</protein>
<organism evidence="1 2">
    <name type="scientific">Boletus edulis BED1</name>
    <dbReference type="NCBI Taxonomy" id="1328754"/>
    <lineage>
        <taxon>Eukaryota</taxon>
        <taxon>Fungi</taxon>
        <taxon>Dikarya</taxon>
        <taxon>Basidiomycota</taxon>
        <taxon>Agaricomycotina</taxon>
        <taxon>Agaricomycetes</taxon>
        <taxon>Agaricomycetidae</taxon>
        <taxon>Boletales</taxon>
        <taxon>Boletineae</taxon>
        <taxon>Boletaceae</taxon>
        <taxon>Boletoideae</taxon>
        <taxon>Boletus</taxon>
    </lineage>
</organism>
<sequence length="55" mass="6550">MSSSTTIELLILATSLRRLNRCQSKALREDWARVPSWEGGLDARRREPRRWTYRC</sequence>
<dbReference type="EMBL" id="WHUW01000009">
    <property type="protein sequence ID" value="KAF8442056.1"/>
    <property type="molecule type" value="Genomic_DNA"/>
</dbReference>
<dbReference type="AlphaFoldDB" id="A0AAD4BWP4"/>
<gene>
    <name evidence="1" type="ORF">L210DRAFT_937631</name>
</gene>
<keyword evidence="2" id="KW-1185">Reference proteome</keyword>
<evidence type="ECO:0000313" key="2">
    <source>
        <dbReference type="Proteomes" id="UP001194468"/>
    </source>
</evidence>
<reference evidence="1" key="2">
    <citation type="journal article" date="2020" name="Nat. Commun.">
        <title>Large-scale genome sequencing of mycorrhizal fungi provides insights into the early evolution of symbiotic traits.</title>
        <authorList>
            <person name="Miyauchi S."/>
            <person name="Kiss E."/>
            <person name="Kuo A."/>
            <person name="Drula E."/>
            <person name="Kohler A."/>
            <person name="Sanchez-Garcia M."/>
            <person name="Morin E."/>
            <person name="Andreopoulos B."/>
            <person name="Barry K.W."/>
            <person name="Bonito G."/>
            <person name="Buee M."/>
            <person name="Carver A."/>
            <person name="Chen C."/>
            <person name="Cichocki N."/>
            <person name="Clum A."/>
            <person name="Culley D."/>
            <person name="Crous P.W."/>
            <person name="Fauchery L."/>
            <person name="Girlanda M."/>
            <person name="Hayes R.D."/>
            <person name="Keri Z."/>
            <person name="LaButti K."/>
            <person name="Lipzen A."/>
            <person name="Lombard V."/>
            <person name="Magnuson J."/>
            <person name="Maillard F."/>
            <person name="Murat C."/>
            <person name="Nolan M."/>
            <person name="Ohm R.A."/>
            <person name="Pangilinan J."/>
            <person name="Pereira M.F."/>
            <person name="Perotto S."/>
            <person name="Peter M."/>
            <person name="Pfister S."/>
            <person name="Riley R."/>
            <person name="Sitrit Y."/>
            <person name="Stielow J.B."/>
            <person name="Szollosi G."/>
            <person name="Zifcakova L."/>
            <person name="Stursova M."/>
            <person name="Spatafora J.W."/>
            <person name="Tedersoo L."/>
            <person name="Vaario L.M."/>
            <person name="Yamada A."/>
            <person name="Yan M."/>
            <person name="Wang P."/>
            <person name="Xu J."/>
            <person name="Bruns T."/>
            <person name="Baldrian P."/>
            <person name="Vilgalys R."/>
            <person name="Dunand C."/>
            <person name="Henrissat B."/>
            <person name="Grigoriev I.V."/>
            <person name="Hibbett D."/>
            <person name="Nagy L.G."/>
            <person name="Martin F.M."/>
        </authorList>
    </citation>
    <scope>NUCLEOTIDE SEQUENCE</scope>
    <source>
        <strain evidence="1">BED1</strain>
    </source>
</reference>
<comment type="caution">
    <text evidence="1">The sequence shown here is derived from an EMBL/GenBank/DDBJ whole genome shotgun (WGS) entry which is preliminary data.</text>
</comment>
<reference evidence="1" key="1">
    <citation type="submission" date="2019-10" db="EMBL/GenBank/DDBJ databases">
        <authorList>
            <consortium name="DOE Joint Genome Institute"/>
            <person name="Kuo A."/>
            <person name="Miyauchi S."/>
            <person name="Kiss E."/>
            <person name="Drula E."/>
            <person name="Kohler A."/>
            <person name="Sanchez-Garcia M."/>
            <person name="Andreopoulos B."/>
            <person name="Barry K.W."/>
            <person name="Bonito G."/>
            <person name="Buee M."/>
            <person name="Carver A."/>
            <person name="Chen C."/>
            <person name="Cichocki N."/>
            <person name="Clum A."/>
            <person name="Culley D."/>
            <person name="Crous P.W."/>
            <person name="Fauchery L."/>
            <person name="Girlanda M."/>
            <person name="Hayes R."/>
            <person name="Keri Z."/>
            <person name="LaButti K."/>
            <person name="Lipzen A."/>
            <person name="Lombard V."/>
            <person name="Magnuson J."/>
            <person name="Maillard F."/>
            <person name="Morin E."/>
            <person name="Murat C."/>
            <person name="Nolan M."/>
            <person name="Ohm R."/>
            <person name="Pangilinan J."/>
            <person name="Pereira M."/>
            <person name="Perotto S."/>
            <person name="Peter M."/>
            <person name="Riley R."/>
            <person name="Sitrit Y."/>
            <person name="Stielow B."/>
            <person name="Szollosi G."/>
            <person name="Zifcakova L."/>
            <person name="Stursova M."/>
            <person name="Spatafora J.W."/>
            <person name="Tedersoo L."/>
            <person name="Vaario L.-M."/>
            <person name="Yamada A."/>
            <person name="Yan M."/>
            <person name="Wang P."/>
            <person name="Xu J."/>
            <person name="Bruns T."/>
            <person name="Baldrian P."/>
            <person name="Vilgalys R."/>
            <person name="Henrissat B."/>
            <person name="Grigoriev I.V."/>
            <person name="Hibbett D."/>
            <person name="Nagy L.G."/>
            <person name="Martin F.M."/>
        </authorList>
    </citation>
    <scope>NUCLEOTIDE SEQUENCE</scope>
    <source>
        <strain evidence="1">BED1</strain>
    </source>
</reference>